<evidence type="ECO:0000313" key="1">
    <source>
        <dbReference type="EMBL" id="EFJ20465.1"/>
    </source>
</evidence>
<name>D8S5K0_SELML</name>
<sequence length="226" mass="26321">MGRDRGKNCAQRKEIEHALTETKLQKQRRDEELSKIAHIILVVLRDYERPRQFEYSKQAYALKAIWNYLSDDCEISQEIQDGLFLLFQKLRFPEGQQKIDMELDKKSLKVATSEASAKVFCNILMDGWSLFRQKFEHKPLVVYQAGKKVLNTWTNLEFTKGIQAMKQDLLWKRIVEHVESSRAAASNNDPGANLCLPFDDQSLRCCISGRRKLNILMTVTGLFYDR</sequence>
<evidence type="ECO:0000313" key="2">
    <source>
        <dbReference type="Proteomes" id="UP000001514"/>
    </source>
</evidence>
<proteinExistence type="predicted"/>
<dbReference type="InParanoid" id="D8S5K0"/>
<reference evidence="1 2" key="1">
    <citation type="journal article" date="2011" name="Science">
        <title>The Selaginella genome identifies genetic changes associated with the evolution of vascular plants.</title>
        <authorList>
            <person name="Banks J.A."/>
            <person name="Nishiyama T."/>
            <person name="Hasebe M."/>
            <person name="Bowman J.L."/>
            <person name="Gribskov M."/>
            <person name="dePamphilis C."/>
            <person name="Albert V.A."/>
            <person name="Aono N."/>
            <person name="Aoyama T."/>
            <person name="Ambrose B.A."/>
            <person name="Ashton N.W."/>
            <person name="Axtell M.J."/>
            <person name="Barker E."/>
            <person name="Barker M.S."/>
            <person name="Bennetzen J.L."/>
            <person name="Bonawitz N.D."/>
            <person name="Chapple C."/>
            <person name="Cheng C."/>
            <person name="Correa L.G."/>
            <person name="Dacre M."/>
            <person name="DeBarry J."/>
            <person name="Dreyer I."/>
            <person name="Elias M."/>
            <person name="Engstrom E.M."/>
            <person name="Estelle M."/>
            <person name="Feng L."/>
            <person name="Finet C."/>
            <person name="Floyd S.K."/>
            <person name="Frommer W.B."/>
            <person name="Fujita T."/>
            <person name="Gramzow L."/>
            <person name="Gutensohn M."/>
            <person name="Harholt J."/>
            <person name="Hattori M."/>
            <person name="Heyl A."/>
            <person name="Hirai T."/>
            <person name="Hiwatashi Y."/>
            <person name="Ishikawa M."/>
            <person name="Iwata M."/>
            <person name="Karol K.G."/>
            <person name="Koehler B."/>
            <person name="Kolukisaoglu U."/>
            <person name="Kubo M."/>
            <person name="Kurata T."/>
            <person name="Lalonde S."/>
            <person name="Li K."/>
            <person name="Li Y."/>
            <person name="Litt A."/>
            <person name="Lyons E."/>
            <person name="Manning G."/>
            <person name="Maruyama T."/>
            <person name="Michael T.P."/>
            <person name="Mikami K."/>
            <person name="Miyazaki S."/>
            <person name="Morinaga S."/>
            <person name="Murata T."/>
            <person name="Mueller-Roeber B."/>
            <person name="Nelson D.R."/>
            <person name="Obara M."/>
            <person name="Oguri Y."/>
            <person name="Olmstead R.G."/>
            <person name="Onodera N."/>
            <person name="Petersen B.L."/>
            <person name="Pils B."/>
            <person name="Prigge M."/>
            <person name="Rensing S.A."/>
            <person name="Riano-Pachon D.M."/>
            <person name="Roberts A.W."/>
            <person name="Sato Y."/>
            <person name="Scheller H.V."/>
            <person name="Schulz B."/>
            <person name="Schulz C."/>
            <person name="Shakirov E.V."/>
            <person name="Shibagaki N."/>
            <person name="Shinohara N."/>
            <person name="Shippen D.E."/>
            <person name="Soerensen I."/>
            <person name="Sotooka R."/>
            <person name="Sugimoto N."/>
            <person name="Sugita M."/>
            <person name="Sumikawa N."/>
            <person name="Tanurdzic M."/>
            <person name="Theissen G."/>
            <person name="Ulvskov P."/>
            <person name="Wakazuki S."/>
            <person name="Weng J.K."/>
            <person name="Willats W.W."/>
            <person name="Wipf D."/>
            <person name="Wolf P.G."/>
            <person name="Yang L."/>
            <person name="Zimmer A.D."/>
            <person name="Zhu Q."/>
            <person name="Mitros T."/>
            <person name="Hellsten U."/>
            <person name="Loque D."/>
            <person name="Otillar R."/>
            <person name="Salamov A."/>
            <person name="Schmutz J."/>
            <person name="Shapiro H."/>
            <person name="Lindquist E."/>
            <person name="Lucas S."/>
            <person name="Rokhsar D."/>
            <person name="Grigoriev I.V."/>
        </authorList>
    </citation>
    <scope>NUCLEOTIDE SEQUENCE [LARGE SCALE GENOMIC DNA]</scope>
</reference>
<gene>
    <name evidence="1" type="ORF">SELMODRAFT_418390</name>
</gene>
<organism evidence="2">
    <name type="scientific">Selaginella moellendorffii</name>
    <name type="common">Spikemoss</name>
    <dbReference type="NCBI Taxonomy" id="88036"/>
    <lineage>
        <taxon>Eukaryota</taxon>
        <taxon>Viridiplantae</taxon>
        <taxon>Streptophyta</taxon>
        <taxon>Embryophyta</taxon>
        <taxon>Tracheophyta</taxon>
        <taxon>Lycopodiopsida</taxon>
        <taxon>Selaginellales</taxon>
        <taxon>Selaginellaceae</taxon>
        <taxon>Selaginella</taxon>
    </lineage>
</organism>
<dbReference type="KEGG" id="smo:SELMODRAFT_418390"/>
<dbReference type="Gramene" id="EFJ20465">
    <property type="protein sequence ID" value="EFJ20465"/>
    <property type="gene ID" value="SELMODRAFT_418390"/>
</dbReference>
<dbReference type="Proteomes" id="UP000001514">
    <property type="component" value="Unassembled WGS sequence"/>
</dbReference>
<dbReference type="HOGENOM" id="CLU_1226589_0_0_1"/>
<protein>
    <submittedName>
        <fullName evidence="1">Uncharacterized protein</fullName>
    </submittedName>
</protein>
<accession>D8S5K0</accession>
<keyword evidence="2" id="KW-1185">Reference proteome</keyword>
<dbReference type="AlphaFoldDB" id="D8S5K0"/>
<dbReference type="EMBL" id="GL377602">
    <property type="protein sequence ID" value="EFJ20465.1"/>
    <property type="molecule type" value="Genomic_DNA"/>
</dbReference>